<name>A0ABU6ZAR2_9FABA</name>
<protein>
    <recommendedName>
        <fullName evidence="2">PB1-like domain-containing protein</fullName>
    </recommendedName>
</protein>
<evidence type="ECO:0000313" key="4">
    <source>
        <dbReference type="Proteomes" id="UP001341840"/>
    </source>
</evidence>
<evidence type="ECO:0000256" key="1">
    <source>
        <dbReference type="SAM" id="MobiDB-lite"/>
    </source>
</evidence>
<evidence type="ECO:0000259" key="2">
    <source>
        <dbReference type="Pfam" id="PF26130"/>
    </source>
</evidence>
<dbReference type="InterPro" id="IPR058594">
    <property type="entry name" value="PB1-like_dom_pln"/>
</dbReference>
<feature type="domain" description="PB1-like" evidence="2">
    <location>
        <begin position="2"/>
        <end position="98"/>
    </location>
</feature>
<gene>
    <name evidence="3" type="ORF">PIB30_035636</name>
</gene>
<organism evidence="3 4">
    <name type="scientific">Stylosanthes scabra</name>
    <dbReference type="NCBI Taxonomy" id="79078"/>
    <lineage>
        <taxon>Eukaryota</taxon>
        <taxon>Viridiplantae</taxon>
        <taxon>Streptophyta</taxon>
        <taxon>Embryophyta</taxon>
        <taxon>Tracheophyta</taxon>
        <taxon>Spermatophyta</taxon>
        <taxon>Magnoliopsida</taxon>
        <taxon>eudicotyledons</taxon>
        <taxon>Gunneridae</taxon>
        <taxon>Pentapetalae</taxon>
        <taxon>rosids</taxon>
        <taxon>fabids</taxon>
        <taxon>Fabales</taxon>
        <taxon>Fabaceae</taxon>
        <taxon>Papilionoideae</taxon>
        <taxon>50 kb inversion clade</taxon>
        <taxon>dalbergioids sensu lato</taxon>
        <taxon>Dalbergieae</taxon>
        <taxon>Pterocarpus clade</taxon>
        <taxon>Stylosanthes</taxon>
    </lineage>
</organism>
<dbReference type="EMBL" id="JASCZI010272031">
    <property type="protein sequence ID" value="MED6219420.1"/>
    <property type="molecule type" value="Genomic_DNA"/>
</dbReference>
<comment type="caution">
    <text evidence="3">The sequence shown here is derived from an EMBL/GenBank/DDBJ whole genome shotgun (WGS) entry which is preliminary data.</text>
</comment>
<sequence>MDSFSVMVNHSGKFREKVGRGKYVDVEKEIVDWCDRDKWSLLEVYDMLEKIGYLEENIDSLWYKIGGLGLKKLCVDRDAMELANVGVVKGLIELYVVHKLSVPVPDEFSYEIEYIDVEGGANVGNEADCGPSVGVEAQHAANIGPGVGVEAHNGVDCGPNVILEAQNIEVEIQGVAEFGVKSDRVGQGAVEKVDIKGDSDYEEDLDYEEDSDLYFSDSEDDFCGDDALFDVEITLGELQEEIKVNKQAKAKKTIKKKGKETAGVRASSGQSDDEGINSDELEELQSEDGDDEDGTKVSHKRKFPIHKEEFKDDVVTYAVHSETNIKFSVVNNRRVRAKCEAECRRFAYAVKISSEESRVGVSKFSPLRGSSRGTPRMRIRRREIFPVGTGNPQPQMGNGKSVVNGEFAKNGDGEENSPMAGNGAGTGRDFKGGDREREGIPRPLLAPLTPLELAAKKRGESAHLWWRFQHKNDEI</sequence>
<dbReference type="Proteomes" id="UP001341840">
    <property type="component" value="Unassembled WGS sequence"/>
</dbReference>
<evidence type="ECO:0000313" key="3">
    <source>
        <dbReference type="EMBL" id="MED6219420.1"/>
    </source>
</evidence>
<proteinExistence type="predicted"/>
<feature type="region of interest" description="Disordered" evidence="1">
    <location>
        <begin position="408"/>
        <end position="443"/>
    </location>
</feature>
<accession>A0ABU6ZAR2</accession>
<reference evidence="3 4" key="1">
    <citation type="journal article" date="2023" name="Plants (Basel)">
        <title>Bridging the Gap: Combining Genomics and Transcriptomics Approaches to Understand Stylosanthes scabra, an Orphan Legume from the Brazilian Caatinga.</title>
        <authorList>
            <person name="Ferreira-Neto J.R.C."/>
            <person name="da Silva M.D."/>
            <person name="Binneck E."/>
            <person name="de Melo N.F."/>
            <person name="da Silva R.H."/>
            <person name="de Melo A.L.T.M."/>
            <person name="Pandolfi V."/>
            <person name="Bustamante F.O."/>
            <person name="Brasileiro-Vidal A.C."/>
            <person name="Benko-Iseppon A.M."/>
        </authorList>
    </citation>
    <scope>NUCLEOTIDE SEQUENCE [LARGE SCALE GENOMIC DNA]</scope>
    <source>
        <tissue evidence="3">Leaves</tissue>
    </source>
</reference>
<keyword evidence="4" id="KW-1185">Reference proteome</keyword>
<dbReference type="Pfam" id="PF26130">
    <property type="entry name" value="PB1-like"/>
    <property type="match status" value="1"/>
</dbReference>
<feature type="compositionally biased region" description="Basic and acidic residues" evidence="1">
    <location>
        <begin position="428"/>
        <end position="440"/>
    </location>
</feature>